<organism evidence="1">
    <name type="scientific">uncultured Thermomicrobiales bacterium</name>
    <dbReference type="NCBI Taxonomy" id="1645740"/>
    <lineage>
        <taxon>Bacteria</taxon>
        <taxon>Pseudomonadati</taxon>
        <taxon>Thermomicrobiota</taxon>
        <taxon>Thermomicrobia</taxon>
        <taxon>Thermomicrobiales</taxon>
        <taxon>environmental samples</taxon>
    </lineage>
</organism>
<accession>A0A6J4VNX9</accession>
<protein>
    <submittedName>
        <fullName evidence="1">Uncharacterized protein</fullName>
    </submittedName>
</protein>
<reference evidence="1" key="1">
    <citation type="submission" date="2020-02" db="EMBL/GenBank/DDBJ databases">
        <authorList>
            <person name="Meier V. D."/>
        </authorList>
    </citation>
    <scope>NUCLEOTIDE SEQUENCE</scope>
    <source>
        <strain evidence="1">AVDCRST_MAG18</strain>
    </source>
</reference>
<name>A0A6J4VNX9_9BACT</name>
<sequence>MERAGHRHPAVRSGVGAYCLRPTHAQVSFIHWRRDDVRA</sequence>
<dbReference type="AlphaFoldDB" id="A0A6J4VNX9"/>
<gene>
    <name evidence="1" type="ORF">AVDCRST_MAG18-3546</name>
</gene>
<proteinExistence type="predicted"/>
<evidence type="ECO:0000313" key="1">
    <source>
        <dbReference type="EMBL" id="CAA9583897.1"/>
    </source>
</evidence>
<dbReference type="EMBL" id="CADCWN010000276">
    <property type="protein sequence ID" value="CAA9583897.1"/>
    <property type="molecule type" value="Genomic_DNA"/>
</dbReference>